<dbReference type="EMBL" id="CP008876">
    <property type="protein sequence ID" value="AIF66802.1"/>
    <property type="molecule type" value="Genomic_DNA"/>
</dbReference>
<evidence type="ECO:0000313" key="2">
    <source>
        <dbReference type="EMBL" id="AIF66802.1"/>
    </source>
</evidence>
<dbReference type="Gene3D" id="1.10.10.60">
    <property type="entry name" value="Homeodomain-like"/>
    <property type="match status" value="1"/>
</dbReference>
<evidence type="ECO:0000313" key="3">
    <source>
        <dbReference type="Proteomes" id="UP000027980"/>
    </source>
</evidence>
<dbReference type="Proteomes" id="UP000027980">
    <property type="component" value="Chromosome"/>
</dbReference>
<evidence type="ECO:0000256" key="1">
    <source>
        <dbReference type="SAM" id="Phobius"/>
    </source>
</evidence>
<reference evidence="2 3" key="1">
    <citation type="submission" date="2014-07" db="EMBL/GenBank/DDBJ databases">
        <title>Complete genome sequence of a moderately halophilic bacterium Terribacillus aidingensis MP602, isolated from Cryptomeria fortunei in Tianmu mountain in China.</title>
        <authorList>
            <person name="Wang Y."/>
            <person name="Lu P."/>
            <person name="Zhang L."/>
        </authorList>
    </citation>
    <scope>NUCLEOTIDE SEQUENCE [LARGE SCALE GENOMIC DNA]</scope>
    <source>
        <strain evidence="2 3">MP602</strain>
    </source>
</reference>
<keyword evidence="1" id="KW-1133">Transmembrane helix</keyword>
<accession>A0A075LLI4</accession>
<protein>
    <recommendedName>
        <fullName evidence="4">Resolvase HTH domain-containing protein</fullName>
    </recommendedName>
</protein>
<sequence length="116" mass="13358">MLIAAIAFLTAGIILWIFSFFMQDKFKQMDQQIEQLTLSTMQETYMLNKKVKILEEELLPTVQHEPKPNKASQKPAIFQQILKLQQQGFSIKEIAKQTSLAEDDVYRIAKQAGVQL</sequence>
<proteinExistence type="predicted"/>
<dbReference type="HOGENOM" id="CLU_142821_1_0_9"/>
<dbReference type="RefSeq" id="WP_051748146.1">
    <property type="nucleotide sequence ID" value="NZ_CP008876.1"/>
</dbReference>
<feature type="transmembrane region" description="Helical" evidence="1">
    <location>
        <begin position="6"/>
        <end position="22"/>
    </location>
</feature>
<dbReference type="GeneID" id="34220690"/>
<dbReference type="AlphaFoldDB" id="A0A075LLI4"/>
<organism evidence="2 3">
    <name type="scientific">Terribacillus saccharophilus</name>
    <dbReference type="NCBI Taxonomy" id="361277"/>
    <lineage>
        <taxon>Bacteria</taxon>
        <taxon>Bacillati</taxon>
        <taxon>Bacillota</taxon>
        <taxon>Bacilli</taxon>
        <taxon>Bacillales</taxon>
        <taxon>Bacillaceae</taxon>
        <taxon>Terribacillus</taxon>
    </lineage>
</organism>
<dbReference type="OrthoDB" id="2454584at2"/>
<evidence type="ECO:0008006" key="4">
    <source>
        <dbReference type="Google" id="ProtNLM"/>
    </source>
</evidence>
<dbReference type="KEGG" id="tap:GZ22_09210"/>
<name>A0A075LLI4_9BACI</name>
<keyword evidence="1" id="KW-0472">Membrane</keyword>
<keyword evidence="1" id="KW-0812">Transmembrane</keyword>
<gene>
    <name evidence="2" type="ORF">GZ22_09210</name>
</gene>